<proteinExistence type="predicted"/>
<evidence type="ECO:0000313" key="1">
    <source>
        <dbReference type="EMBL" id="PHN04075.1"/>
    </source>
</evidence>
<dbReference type="AlphaFoldDB" id="A0A2D0N6F6"/>
<protein>
    <submittedName>
        <fullName evidence="1">Uncharacterized protein</fullName>
    </submittedName>
</protein>
<dbReference type="RefSeq" id="WP_099152461.1">
    <property type="nucleotide sequence ID" value="NZ_PDUD01000027.1"/>
</dbReference>
<comment type="caution">
    <text evidence="1">The sequence shown here is derived from an EMBL/GenBank/DDBJ whole genome shotgun (WGS) entry which is preliminary data.</text>
</comment>
<gene>
    <name evidence="1" type="ORF">CRP01_23035</name>
</gene>
<name>A0A2D0N6F6_FLAN2</name>
<dbReference type="Proteomes" id="UP000223913">
    <property type="component" value="Unassembled WGS sequence"/>
</dbReference>
<reference evidence="1 2" key="1">
    <citation type="submission" date="2017-10" db="EMBL/GenBank/DDBJ databases">
        <title>The draft genome sequence of Lewinella nigricans NBRC 102662.</title>
        <authorList>
            <person name="Wang K."/>
        </authorList>
    </citation>
    <scope>NUCLEOTIDE SEQUENCE [LARGE SCALE GENOMIC DNA]</scope>
    <source>
        <strain evidence="1 2">NBRC 102662</strain>
    </source>
</reference>
<evidence type="ECO:0000313" key="2">
    <source>
        <dbReference type="Proteomes" id="UP000223913"/>
    </source>
</evidence>
<accession>A0A2D0N6F6</accession>
<keyword evidence="2" id="KW-1185">Reference proteome</keyword>
<organism evidence="1 2">
    <name type="scientific">Flavilitoribacter nigricans (strain ATCC 23147 / DSM 23189 / NBRC 102662 / NCIMB 1420 / SS-2)</name>
    <name type="common">Lewinella nigricans</name>
    <dbReference type="NCBI Taxonomy" id="1122177"/>
    <lineage>
        <taxon>Bacteria</taxon>
        <taxon>Pseudomonadati</taxon>
        <taxon>Bacteroidota</taxon>
        <taxon>Saprospiria</taxon>
        <taxon>Saprospirales</taxon>
        <taxon>Lewinellaceae</taxon>
        <taxon>Flavilitoribacter</taxon>
    </lineage>
</organism>
<sequence length="74" mass="8762">MSNKEKDIEEIKLQTFRETVKFLKRYASIPPNGVIPYNFFVESGFDAEKALRLRDEYSRKLDKKYGLDDIKKSL</sequence>
<dbReference type="EMBL" id="PDUD01000027">
    <property type="protein sequence ID" value="PHN04075.1"/>
    <property type="molecule type" value="Genomic_DNA"/>
</dbReference>